<evidence type="ECO:0000313" key="5">
    <source>
        <dbReference type="Proteomes" id="UP001153636"/>
    </source>
</evidence>
<reference evidence="4" key="1">
    <citation type="submission" date="2022-01" db="EMBL/GenBank/DDBJ databases">
        <authorList>
            <person name="King R."/>
        </authorList>
    </citation>
    <scope>NUCLEOTIDE SEQUENCE</scope>
</reference>
<dbReference type="Pfam" id="PF13649">
    <property type="entry name" value="Methyltransf_25"/>
    <property type="match status" value="1"/>
</dbReference>
<dbReference type="EMBL" id="OV651816">
    <property type="protein sequence ID" value="CAH1109545.1"/>
    <property type="molecule type" value="Genomic_DNA"/>
</dbReference>
<proteinExistence type="predicted"/>
<feature type="domain" description="Methyltransferase" evidence="3">
    <location>
        <begin position="41"/>
        <end position="138"/>
    </location>
</feature>
<evidence type="ECO:0000259" key="3">
    <source>
        <dbReference type="Pfam" id="PF13649"/>
    </source>
</evidence>
<dbReference type="PANTHER" id="PTHR43861">
    <property type="entry name" value="TRANS-ACONITATE 2-METHYLTRANSFERASE-RELATED"/>
    <property type="match status" value="1"/>
</dbReference>
<dbReference type="Gene3D" id="3.40.50.150">
    <property type="entry name" value="Vaccinia Virus protein VP39"/>
    <property type="match status" value="1"/>
</dbReference>
<keyword evidence="5" id="KW-1185">Reference proteome</keyword>
<keyword evidence="1" id="KW-0489">Methyltransferase</keyword>
<accession>A0A9P0D014</accession>
<dbReference type="AlphaFoldDB" id="A0A9P0D014"/>
<dbReference type="PANTHER" id="PTHR43861:SF1">
    <property type="entry name" value="TRANS-ACONITATE 2-METHYLTRANSFERASE"/>
    <property type="match status" value="1"/>
</dbReference>
<protein>
    <recommendedName>
        <fullName evidence="3">Methyltransferase domain-containing protein</fullName>
    </recommendedName>
</protein>
<name>A0A9P0D014_9CUCU</name>
<organism evidence="4 5">
    <name type="scientific">Psylliodes chrysocephalus</name>
    <dbReference type="NCBI Taxonomy" id="3402493"/>
    <lineage>
        <taxon>Eukaryota</taxon>
        <taxon>Metazoa</taxon>
        <taxon>Ecdysozoa</taxon>
        <taxon>Arthropoda</taxon>
        <taxon>Hexapoda</taxon>
        <taxon>Insecta</taxon>
        <taxon>Pterygota</taxon>
        <taxon>Neoptera</taxon>
        <taxon>Endopterygota</taxon>
        <taxon>Coleoptera</taxon>
        <taxon>Polyphaga</taxon>
        <taxon>Cucujiformia</taxon>
        <taxon>Chrysomeloidea</taxon>
        <taxon>Chrysomelidae</taxon>
        <taxon>Galerucinae</taxon>
        <taxon>Alticini</taxon>
        <taxon>Psylliodes</taxon>
    </lineage>
</organism>
<dbReference type="CDD" id="cd02440">
    <property type="entry name" value="AdoMet_MTases"/>
    <property type="match status" value="1"/>
</dbReference>
<dbReference type="GO" id="GO:0032259">
    <property type="term" value="P:methylation"/>
    <property type="evidence" value="ECO:0007669"/>
    <property type="project" value="UniProtKB-KW"/>
</dbReference>
<dbReference type="Proteomes" id="UP001153636">
    <property type="component" value="Chromosome 4"/>
</dbReference>
<dbReference type="OrthoDB" id="66144at2759"/>
<evidence type="ECO:0000256" key="2">
    <source>
        <dbReference type="ARBA" id="ARBA00022679"/>
    </source>
</evidence>
<dbReference type="SUPFAM" id="SSF53335">
    <property type="entry name" value="S-adenosyl-L-methionine-dependent methyltransferases"/>
    <property type="match status" value="1"/>
</dbReference>
<sequence length="274" mass="31543">MATAMVLPKLYSNSNNLTVLTTSVILKKSQHLIEWKDKPSILEFGFADGTNSQKSLHPLLPADYNEFIGVDISKPMVEYAKKHVVMSRSEFVQLDIATKNLPKQFQNRFDHVFSFYTLKMNVARQAFKNVYTMLKPQGETFQVFFKVLPVEDAFDALAKHPKWGKYGHEMMVTTVPNSNPSEVFEDAVKEAGFKNISFKEEDITYKFANEQAWKDLYYSVNPVVANIPPNEIEEYKVDYFSQIRKHTLKQTEDCKDQEAKVEFTLCVVSAKKHS</sequence>
<dbReference type="GO" id="GO:0008168">
    <property type="term" value="F:methyltransferase activity"/>
    <property type="evidence" value="ECO:0007669"/>
    <property type="project" value="UniProtKB-KW"/>
</dbReference>
<dbReference type="InterPro" id="IPR041698">
    <property type="entry name" value="Methyltransf_25"/>
</dbReference>
<keyword evidence="2" id="KW-0808">Transferase</keyword>
<evidence type="ECO:0000313" key="4">
    <source>
        <dbReference type="EMBL" id="CAH1109545.1"/>
    </source>
</evidence>
<evidence type="ECO:0000256" key="1">
    <source>
        <dbReference type="ARBA" id="ARBA00022603"/>
    </source>
</evidence>
<gene>
    <name evidence="4" type="ORF">PSYICH_LOCUS9992</name>
</gene>
<dbReference type="InterPro" id="IPR029063">
    <property type="entry name" value="SAM-dependent_MTases_sf"/>
</dbReference>